<sequence length="205" mass="24175">MSFILNYVDLLKKEIDDLIERERKVDELIDDFVKFASSNQLFRNPDEFYFKLYSVQSLLGDYISFLLRLESKSSSQSELEFPLIEKVPSQTKQSRLSKFLKKLRKRIPVELKAKGPVKTPTIEYGRKLLERIDHLLSEYRNALYLIKYQDTSDSSERLEYLKLMYQSYITDLASDIRSFVKAAIQLRKSEVERTLESIMKSFVKG</sequence>
<dbReference type="Proteomes" id="UP000281261">
    <property type="component" value="Unassembled WGS sequence"/>
</dbReference>
<name>A0A420ZBT9_UNCK3</name>
<protein>
    <submittedName>
        <fullName evidence="1">Uncharacterized protein</fullName>
    </submittedName>
</protein>
<accession>A0A420ZBT9</accession>
<reference evidence="1 2" key="1">
    <citation type="submission" date="2018-06" db="EMBL/GenBank/DDBJ databases">
        <title>Extensive metabolic versatility and redundancy in microbially diverse, dynamic hydrothermal sediments.</title>
        <authorList>
            <person name="Dombrowski N."/>
            <person name="Teske A."/>
            <person name="Baker B.J."/>
        </authorList>
    </citation>
    <scope>NUCLEOTIDE SEQUENCE [LARGE SCALE GENOMIC DNA]</scope>
    <source>
        <strain evidence="1">B79_G16</strain>
    </source>
</reference>
<gene>
    <name evidence="1" type="ORF">DRH29_04385</name>
</gene>
<comment type="caution">
    <text evidence="1">The sequence shown here is derived from an EMBL/GenBank/DDBJ whole genome shotgun (WGS) entry which is preliminary data.</text>
</comment>
<proteinExistence type="predicted"/>
<organism evidence="1 2">
    <name type="scientific">candidate division Kazan bacterium</name>
    <dbReference type="NCBI Taxonomy" id="2202143"/>
    <lineage>
        <taxon>Bacteria</taxon>
        <taxon>Bacteria division Kazan-3B-28</taxon>
    </lineage>
</organism>
<evidence type="ECO:0000313" key="1">
    <source>
        <dbReference type="EMBL" id="RLC36519.1"/>
    </source>
</evidence>
<dbReference type="AlphaFoldDB" id="A0A420ZBT9"/>
<dbReference type="EMBL" id="QMNG01000049">
    <property type="protein sequence ID" value="RLC36519.1"/>
    <property type="molecule type" value="Genomic_DNA"/>
</dbReference>
<evidence type="ECO:0000313" key="2">
    <source>
        <dbReference type="Proteomes" id="UP000281261"/>
    </source>
</evidence>